<dbReference type="GO" id="GO:0050897">
    <property type="term" value="F:cobalt ion binding"/>
    <property type="evidence" value="ECO:0007669"/>
    <property type="project" value="TreeGrafter"/>
</dbReference>
<accession>A0AA39UC42</accession>
<dbReference type="AlphaFoldDB" id="A0AA39UC42"/>
<evidence type="ECO:0000256" key="4">
    <source>
        <dbReference type="ARBA" id="ARBA00023136"/>
    </source>
</evidence>
<dbReference type="InterPro" id="IPR002523">
    <property type="entry name" value="MgTranspt_CorA/ZnTranspt_ZntB"/>
</dbReference>
<dbReference type="PANTHER" id="PTHR46494">
    <property type="entry name" value="CORA FAMILY METAL ION TRANSPORTER (EUROFUNG)"/>
    <property type="match status" value="1"/>
</dbReference>
<evidence type="ECO:0000256" key="1">
    <source>
        <dbReference type="ARBA" id="ARBA00004651"/>
    </source>
</evidence>
<evidence type="ECO:0000256" key="2">
    <source>
        <dbReference type="ARBA" id="ARBA00022692"/>
    </source>
</evidence>
<protein>
    <submittedName>
        <fullName evidence="7">Uncharacterized protein</fullName>
    </submittedName>
</protein>
<dbReference type="GO" id="GO:0015095">
    <property type="term" value="F:magnesium ion transmembrane transporter activity"/>
    <property type="evidence" value="ECO:0007669"/>
    <property type="project" value="TreeGrafter"/>
</dbReference>
<keyword evidence="2 6" id="KW-0812">Transmembrane</keyword>
<evidence type="ECO:0000256" key="6">
    <source>
        <dbReference type="SAM" id="Phobius"/>
    </source>
</evidence>
<dbReference type="Gene3D" id="1.20.58.340">
    <property type="entry name" value="Magnesium transport protein CorA, transmembrane region"/>
    <property type="match status" value="1"/>
</dbReference>
<feature type="region of interest" description="Disordered" evidence="5">
    <location>
        <begin position="47"/>
        <end position="73"/>
    </location>
</feature>
<proteinExistence type="predicted"/>
<organism evidence="7 8">
    <name type="scientific">Cladonia borealis</name>
    <dbReference type="NCBI Taxonomy" id="184061"/>
    <lineage>
        <taxon>Eukaryota</taxon>
        <taxon>Fungi</taxon>
        <taxon>Dikarya</taxon>
        <taxon>Ascomycota</taxon>
        <taxon>Pezizomycotina</taxon>
        <taxon>Lecanoromycetes</taxon>
        <taxon>OSLEUM clade</taxon>
        <taxon>Lecanoromycetidae</taxon>
        <taxon>Lecanorales</taxon>
        <taxon>Lecanorineae</taxon>
        <taxon>Cladoniaceae</taxon>
        <taxon>Cladonia</taxon>
    </lineage>
</organism>
<dbReference type="EMBL" id="JAFEKC020000006">
    <property type="protein sequence ID" value="KAK0514076.1"/>
    <property type="molecule type" value="Genomic_DNA"/>
</dbReference>
<keyword evidence="8" id="KW-1185">Reference proteome</keyword>
<dbReference type="Proteomes" id="UP001166286">
    <property type="component" value="Unassembled WGS sequence"/>
</dbReference>
<evidence type="ECO:0000313" key="8">
    <source>
        <dbReference type="Proteomes" id="UP001166286"/>
    </source>
</evidence>
<dbReference type="PANTHER" id="PTHR46494:SF1">
    <property type="entry name" value="CORA FAMILY METAL ION TRANSPORTER (EUROFUNG)"/>
    <property type="match status" value="1"/>
</dbReference>
<evidence type="ECO:0000313" key="7">
    <source>
        <dbReference type="EMBL" id="KAK0514076.1"/>
    </source>
</evidence>
<name>A0AA39UC42_9LECA</name>
<dbReference type="SUPFAM" id="SSF144083">
    <property type="entry name" value="Magnesium transport protein CorA, transmembrane region"/>
    <property type="match status" value="1"/>
</dbReference>
<gene>
    <name evidence="7" type="ORF">JMJ35_003798</name>
</gene>
<evidence type="ECO:0000256" key="5">
    <source>
        <dbReference type="SAM" id="MobiDB-lite"/>
    </source>
</evidence>
<dbReference type="GO" id="GO:0015087">
    <property type="term" value="F:cobalt ion transmembrane transporter activity"/>
    <property type="evidence" value="ECO:0007669"/>
    <property type="project" value="TreeGrafter"/>
</dbReference>
<reference evidence="7" key="1">
    <citation type="submission" date="2023-03" db="EMBL/GenBank/DDBJ databases">
        <title>Complete genome of Cladonia borealis.</title>
        <authorList>
            <person name="Park H."/>
        </authorList>
    </citation>
    <scope>NUCLEOTIDE SEQUENCE</scope>
    <source>
        <strain evidence="7">ANT050790</strain>
    </source>
</reference>
<comment type="subcellular location">
    <subcellularLocation>
        <location evidence="1">Cell membrane</location>
        <topology evidence="1">Multi-pass membrane protein</topology>
    </subcellularLocation>
</comment>
<keyword evidence="4 6" id="KW-0472">Membrane</keyword>
<sequence>MADSEAIEAETQEYTKWLVARIRSFHSDPLHSAAYLGNLAQFLQRPRHNSARNARSPASRDHKTNRATKEGNPPFIYEYAIPNTGTEPQLTKFNEIATYKETISDKAHNLNFNEIVFLAGRPSAEWLCAIGVRYKLDHRFFHQHLNFLPTGKRDWFTAPTLPSRSRNVLRLCIPSILFIGEHRYVNLDGLKKSRSDCDRQLRQRFRRFQEDTSTVPGQSIVRRMNIHSGDNYVIEQELSACLHKRGDKWTVLVWTDSGEEKDFDFIPGANTLKAAVDRLDFCPIFFEKDLSEKPATPPLAGTGSQTARVNQPLSSLPGNYGYTIDWRRAATDPLSTLQELFTFHAASEVQYLNMLEQFITEQITHAESMSGEPEIGSILHFDYAKSILVRHDAHIQSILCFLQSDLQDWGKAAPQTQSPDGDLLSTLQTDLGYLSTRIHNIIELCEAGRSTIMSNTSIEENKRSNEQAALVADLTKATTRLTFIFLPISFVTSVFGMNFRQFGQGALSIWLWVAITLPLLVFCIVLVERGGYIKKLLGKVLNSLGENFDRFVCW</sequence>
<dbReference type="GO" id="GO:0005886">
    <property type="term" value="C:plasma membrane"/>
    <property type="evidence" value="ECO:0007669"/>
    <property type="project" value="UniProtKB-SubCell"/>
</dbReference>
<evidence type="ECO:0000256" key="3">
    <source>
        <dbReference type="ARBA" id="ARBA00022989"/>
    </source>
</evidence>
<keyword evidence="3 6" id="KW-1133">Transmembrane helix</keyword>
<feature type="compositionally biased region" description="Basic and acidic residues" evidence="5">
    <location>
        <begin position="58"/>
        <end position="69"/>
    </location>
</feature>
<comment type="caution">
    <text evidence="7">The sequence shown here is derived from an EMBL/GenBank/DDBJ whole genome shotgun (WGS) entry which is preliminary data.</text>
</comment>
<feature type="transmembrane region" description="Helical" evidence="6">
    <location>
        <begin position="509"/>
        <end position="527"/>
    </location>
</feature>
<dbReference type="Pfam" id="PF01544">
    <property type="entry name" value="CorA"/>
    <property type="match status" value="1"/>
</dbReference>
<dbReference type="GO" id="GO:0000287">
    <property type="term" value="F:magnesium ion binding"/>
    <property type="evidence" value="ECO:0007669"/>
    <property type="project" value="TreeGrafter"/>
</dbReference>
<dbReference type="InterPro" id="IPR045863">
    <property type="entry name" value="CorA_TM1_TM2"/>
</dbReference>